<accession>A0AAD5UW07</accession>
<dbReference type="InterPro" id="IPR025856">
    <property type="entry name" value="HeH/LEM_domain"/>
</dbReference>
<feature type="region of interest" description="Disordered" evidence="7">
    <location>
        <begin position="65"/>
        <end position="308"/>
    </location>
</feature>
<gene>
    <name evidence="10" type="ORF">NLI96_g9233</name>
</gene>
<evidence type="ECO:0000256" key="1">
    <source>
        <dbReference type="ARBA" id="ARBA00004540"/>
    </source>
</evidence>
<keyword evidence="2" id="KW-0597">Phosphoprotein</keyword>
<evidence type="ECO:0000256" key="2">
    <source>
        <dbReference type="ARBA" id="ARBA00022553"/>
    </source>
</evidence>
<feature type="domain" description="Man1/Src1-like C-terminal" evidence="8">
    <location>
        <begin position="410"/>
        <end position="849"/>
    </location>
</feature>
<dbReference type="CDD" id="cd12935">
    <property type="entry name" value="LEM_like"/>
    <property type="match status" value="1"/>
</dbReference>
<name>A0AAD5UW07_9APHY</name>
<dbReference type="GO" id="GO:0034399">
    <property type="term" value="C:nuclear periphery"/>
    <property type="evidence" value="ECO:0007669"/>
    <property type="project" value="TreeGrafter"/>
</dbReference>
<reference evidence="10" key="1">
    <citation type="submission" date="2022-07" db="EMBL/GenBank/DDBJ databases">
        <title>Genome Sequence of Physisporinus lineatus.</title>
        <authorList>
            <person name="Buettner E."/>
        </authorList>
    </citation>
    <scope>NUCLEOTIDE SEQUENCE</scope>
    <source>
        <strain evidence="10">VT162</strain>
    </source>
</reference>
<evidence type="ECO:0000256" key="7">
    <source>
        <dbReference type="SAM" id="MobiDB-lite"/>
    </source>
</evidence>
<dbReference type="InterPro" id="IPR018996">
    <property type="entry name" value="Man1/Src1-like_C"/>
</dbReference>
<evidence type="ECO:0000256" key="5">
    <source>
        <dbReference type="ARBA" id="ARBA00023136"/>
    </source>
</evidence>
<comment type="caution">
    <text evidence="10">The sequence shown here is derived from an EMBL/GenBank/DDBJ whole genome shotgun (WGS) entry which is preliminary data.</text>
</comment>
<dbReference type="GO" id="GO:0005783">
    <property type="term" value="C:endoplasmic reticulum"/>
    <property type="evidence" value="ECO:0007669"/>
    <property type="project" value="TreeGrafter"/>
</dbReference>
<evidence type="ECO:0000256" key="6">
    <source>
        <dbReference type="ARBA" id="ARBA00023242"/>
    </source>
</evidence>
<dbReference type="InterPro" id="IPR041885">
    <property type="entry name" value="MAN1_winged_helix_dom"/>
</dbReference>
<feature type="compositionally biased region" description="Acidic residues" evidence="7">
    <location>
        <begin position="352"/>
        <end position="375"/>
    </location>
</feature>
<dbReference type="PANTHER" id="PTHR47808:SF2">
    <property type="entry name" value="LEM DOMAIN-CONTAINING PROTEIN 2"/>
    <property type="match status" value="1"/>
</dbReference>
<feature type="compositionally biased region" description="Low complexity" evidence="7">
    <location>
        <begin position="284"/>
        <end position="308"/>
    </location>
</feature>
<dbReference type="GO" id="GO:0005637">
    <property type="term" value="C:nuclear inner membrane"/>
    <property type="evidence" value="ECO:0007669"/>
    <property type="project" value="UniProtKB-SubCell"/>
</dbReference>
<evidence type="ECO:0000313" key="10">
    <source>
        <dbReference type="EMBL" id="KAJ3479194.1"/>
    </source>
</evidence>
<dbReference type="PANTHER" id="PTHR47808">
    <property type="entry name" value="INNER NUCLEAR MEMBRANE PROTEIN HEH2-RELATED"/>
    <property type="match status" value="1"/>
</dbReference>
<evidence type="ECO:0000256" key="4">
    <source>
        <dbReference type="ARBA" id="ARBA00022989"/>
    </source>
</evidence>
<dbReference type="InterPro" id="IPR044780">
    <property type="entry name" value="Heh2/Src1"/>
</dbReference>
<evidence type="ECO:0000313" key="11">
    <source>
        <dbReference type="Proteomes" id="UP001212997"/>
    </source>
</evidence>
<dbReference type="GO" id="GO:0003682">
    <property type="term" value="F:chromatin binding"/>
    <property type="evidence" value="ECO:0007669"/>
    <property type="project" value="InterPro"/>
</dbReference>
<dbReference type="EMBL" id="JANAWD010000456">
    <property type="protein sequence ID" value="KAJ3479194.1"/>
    <property type="molecule type" value="Genomic_DNA"/>
</dbReference>
<comment type="subcellular location">
    <subcellularLocation>
        <location evidence="1">Nucleus inner membrane</location>
    </subcellularLocation>
</comment>
<keyword evidence="4" id="KW-1133">Transmembrane helix</keyword>
<dbReference type="AlphaFoldDB" id="A0AAD5UW07"/>
<proteinExistence type="predicted"/>
<dbReference type="GO" id="GO:0071763">
    <property type="term" value="P:nuclear membrane organization"/>
    <property type="evidence" value="ECO:0007669"/>
    <property type="project" value="TreeGrafter"/>
</dbReference>
<evidence type="ECO:0000256" key="3">
    <source>
        <dbReference type="ARBA" id="ARBA00022692"/>
    </source>
</evidence>
<feature type="compositionally biased region" description="Low complexity" evidence="7">
    <location>
        <begin position="229"/>
        <end position="243"/>
    </location>
</feature>
<evidence type="ECO:0000259" key="8">
    <source>
        <dbReference type="Pfam" id="PF09402"/>
    </source>
</evidence>
<protein>
    <submittedName>
        <fullName evidence="10">Uncharacterized protein</fullName>
    </submittedName>
</protein>
<dbReference type="Pfam" id="PF09402">
    <property type="entry name" value="MSC"/>
    <property type="match status" value="1"/>
</dbReference>
<feature type="region of interest" description="Disordered" evidence="7">
    <location>
        <begin position="350"/>
        <end position="385"/>
    </location>
</feature>
<evidence type="ECO:0000259" key="9">
    <source>
        <dbReference type="Pfam" id="PF12949"/>
    </source>
</evidence>
<keyword evidence="11" id="KW-1185">Reference proteome</keyword>
<dbReference type="Gene3D" id="1.10.10.1180">
    <property type="entry name" value="MAN1, winged-helix domain"/>
    <property type="match status" value="1"/>
</dbReference>
<organism evidence="10 11">
    <name type="scientific">Meripilus lineatus</name>
    <dbReference type="NCBI Taxonomy" id="2056292"/>
    <lineage>
        <taxon>Eukaryota</taxon>
        <taxon>Fungi</taxon>
        <taxon>Dikarya</taxon>
        <taxon>Basidiomycota</taxon>
        <taxon>Agaricomycotina</taxon>
        <taxon>Agaricomycetes</taxon>
        <taxon>Polyporales</taxon>
        <taxon>Meripilaceae</taxon>
        <taxon>Meripilus</taxon>
    </lineage>
</organism>
<keyword evidence="3" id="KW-0812">Transmembrane</keyword>
<dbReference type="Pfam" id="PF12949">
    <property type="entry name" value="HeH"/>
    <property type="match status" value="1"/>
</dbReference>
<keyword evidence="5" id="KW-0472">Membrane</keyword>
<dbReference type="Proteomes" id="UP001212997">
    <property type="component" value="Unassembled WGS sequence"/>
</dbReference>
<keyword evidence="6" id="KW-0539">Nucleus</keyword>
<feature type="region of interest" description="Disordered" evidence="7">
    <location>
        <begin position="457"/>
        <end position="501"/>
    </location>
</feature>
<sequence length="875" mass="95633">MSRLTAAQVVALGEYLQPDFDPASLTVSQLLGVFGFHGVKFPSQYTKPKLVQLFRDEIQSNAAKFKKERIRRENSQASEDGITDGHTGRPLNEGRTAATTVRRSARSRRGSQAPQGASEVESAKPEPSKRRRSTAEPSLGGPSRTRRAAAKPAEPTLAEESEPEEVPIRKVSRSKKSTGDAGTQARRVSQTLLSDDRDSGWEDNNIFQSGAEDSSPVRPPPTRARPRRSSAAPRSRKSSSAPPEYALASKGKEREQPIQEGESSVKPPESAFEPELPPALVNQSRRVGTRSRTSSVQPPEEIPVQQPIVIPEVVEEVDEPSSQVTDLHDVPEVQAVEVEEETHEVIVTPNEVEVEDGGEGEEDVASASEEEEEESTALSKRSPEDSLVIRQRPHSATAPWYLRLLVMTLVLGGLSAIHSFKQESAPIGFCETGKMTNAVLEASRVHWAAIESCNRENRTTLFPPPDPHATESISPPEPSQAPEASGDYDPEAKDVSNVEPCPPPPLLPFLHPDSCTPCPPHASCSPTSMTCDNGYLIRPNPLLFFLPLPSSPSPANSNAQNSYTIPSHSEGMAPSSDTIPQLVSKYVALLLDGLPGLGSVALPPKCVEDPRRKRLIGALGRAVDSILAAERGRRLCAGIGAGKAVGSEAEEARKWGVEVDALKEGLRKKTSPNLVPNFEEDFNEAIQQLVQWGGVFIGEDPDGKRYLAHHTPQMDWTCALTVKARESWTRWRNSMLGLLTLILSVISFRQRRAANAIENERVASLVQIALDLLRNQELAHHTDPITAPQPFLSSLQLRDLVLQDEHSVNARRKLWERVERVVEGNANVRTNLEEVEGGDEMRVWRWVGSAGKTLPSIPGSSRMVQHTSVVETSTN</sequence>
<feature type="domain" description="HeH/LEM" evidence="9">
    <location>
        <begin position="22"/>
        <end position="56"/>
    </location>
</feature>